<protein>
    <submittedName>
        <fullName evidence="1">Uncharacterized protein</fullName>
    </submittedName>
</protein>
<reference evidence="1" key="1">
    <citation type="submission" date="2017-08" db="EMBL/GenBank/DDBJ databases">
        <authorList>
            <person name="Polle J.E."/>
            <person name="Barry K."/>
            <person name="Cushman J."/>
            <person name="Schmutz J."/>
            <person name="Tran D."/>
            <person name="Hathwaick L.T."/>
            <person name="Yim W.C."/>
            <person name="Jenkins J."/>
            <person name="Mckie-Krisberg Z.M."/>
            <person name="Prochnik S."/>
            <person name="Lindquist E."/>
            <person name="Dockter R.B."/>
            <person name="Adam C."/>
            <person name="Molina H."/>
            <person name="Bunkerborg J."/>
            <person name="Jin E."/>
            <person name="Buchheim M."/>
            <person name="Magnuson J."/>
        </authorList>
    </citation>
    <scope>NUCLEOTIDE SEQUENCE</scope>
    <source>
        <strain evidence="1">CCAP 19/18</strain>
    </source>
</reference>
<sequence length="141" mass="16129">MDPSSHARVALTCVHELLLHLPNTEDIIEPFFSYVAQEYVGVDEHPALGIRHCLRVLQDDYFKPYSAHSSFRFDRELLMVLHHLVRNLEHLGKGTEAIIVMQLATCGSARKELFWGMGDELLGFHQSWATTPQREVLIECS</sequence>
<keyword evidence="2" id="KW-1185">Reference proteome</keyword>
<proteinExistence type="predicted"/>
<comment type="caution">
    <text evidence="1">The sequence shown here is derived from an EMBL/GenBank/DDBJ whole genome shotgun (WGS) entry which is preliminary data.</text>
</comment>
<accession>A0ABQ7H4G4</accession>
<evidence type="ECO:0000313" key="1">
    <source>
        <dbReference type="EMBL" id="KAF5841747.1"/>
    </source>
</evidence>
<organism evidence="1 2">
    <name type="scientific">Dunaliella salina</name>
    <name type="common">Green alga</name>
    <name type="synonym">Protococcus salinus</name>
    <dbReference type="NCBI Taxonomy" id="3046"/>
    <lineage>
        <taxon>Eukaryota</taxon>
        <taxon>Viridiplantae</taxon>
        <taxon>Chlorophyta</taxon>
        <taxon>core chlorophytes</taxon>
        <taxon>Chlorophyceae</taxon>
        <taxon>CS clade</taxon>
        <taxon>Chlamydomonadales</taxon>
        <taxon>Dunaliellaceae</taxon>
        <taxon>Dunaliella</taxon>
    </lineage>
</organism>
<gene>
    <name evidence="1" type="ORF">DUNSADRAFT_11527</name>
</gene>
<evidence type="ECO:0000313" key="2">
    <source>
        <dbReference type="Proteomes" id="UP000815325"/>
    </source>
</evidence>
<name>A0ABQ7H4G4_DUNSA</name>
<dbReference type="EMBL" id="MU069478">
    <property type="protein sequence ID" value="KAF5841747.1"/>
    <property type="molecule type" value="Genomic_DNA"/>
</dbReference>
<dbReference type="Proteomes" id="UP000815325">
    <property type="component" value="Unassembled WGS sequence"/>
</dbReference>